<keyword evidence="2" id="KW-1185">Reference proteome</keyword>
<reference evidence="1 2" key="1">
    <citation type="journal article" date="2024" name="Genome Biol. Evol.">
        <title>Chromosome-level genome assembly of the viviparous eelpout Zoarces viviparus.</title>
        <authorList>
            <person name="Fuhrmann N."/>
            <person name="Brasseur M.V."/>
            <person name="Bakowski C.E."/>
            <person name="Podsiadlowski L."/>
            <person name="Prost S."/>
            <person name="Krehenwinkel H."/>
            <person name="Mayer C."/>
        </authorList>
    </citation>
    <scope>NUCLEOTIDE SEQUENCE [LARGE SCALE GENOMIC DNA]</scope>
    <source>
        <strain evidence="1">NO-MEL_2022_Ind0_liver</strain>
    </source>
</reference>
<name>A0AAW1FMD8_ZOAVI</name>
<accession>A0AAW1FMD8</accession>
<evidence type="ECO:0000313" key="1">
    <source>
        <dbReference type="EMBL" id="KAK9535997.1"/>
    </source>
</evidence>
<sequence length="72" mass="7935">MPPPAAPGLQLLPAAAAPDPVAGWFPASEEQHREVQSGAERVKHCRKEAQLKQNVAYNAEHSFLQWIVHCSH</sequence>
<dbReference type="AlphaFoldDB" id="A0AAW1FMD8"/>
<protein>
    <submittedName>
        <fullName evidence="1">Uncharacterized protein</fullName>
    </submittedName>
</protein>
<comment type="caution">
    <text evidence="1">The sequence shown here is derived from an EMBL/GenBank/DDBJ whole genome shotgun (WGS) entry which is preliminary data.</text>
</comment>
<gene>
    <name evidence="1" type="ORF">VZT92_005822</name>
</gene>
<evidence type="ECO:0000313" key="2">
    <source>
        <dbReference type="Proteomes" id="UP001488805"/>
    </source>
</evidence>
<dbReference type="EMBL" id="JBCEZU010000045">
    <property type="protein sequence ID" value="KAK9535997.1"/>
    <property type="molecule type" value="Genomic_DNA"/>
</dbReference>
<organism evidence="1 2">
    <name type="scientific">Zoarces viviparus</name>
    <name type="common">Viviparous eelpout</name>
    <name type="synonym">Blennius viviparus</name>
    <dbReference type="NCBI Taxonomy" id="48416"/>
    <lineage>
        <taxon>Eukaryota</taxon>
        <taxon>Metazoa</taxon>
        <taxon>Chordata</taxon>
        <taxon>Craniata</taxon>
        <taxon>Vertebrata</taxon>
        <taxon>Euteleostomi</taxon>
        <taxon>Actinopterygii</taxon>
        <taxon>Neopterygii</taxon>
        <taxon>Teleostei</taxon>
        <taxon>Neoteleostei</taxon>
        <taxon>Acanthomorphata</taxon>
        <taxon>Eupercaria</taxon>
        <taxon>Perciformes</taxon>
        <taxon>Cottioidei</taxon>
        <taxon>Zoarcales</taxon>
        <taxon>Zoarcidae</taxon>
        <taxon>Zoarcinae</taxon>
        <taxon>Zoarces</taxon>
    </lineage>
</organism>
<dbReference type="Proteomes" id="UP001488805">
    <property type="component" value="Unassembled WGS sequence"/>
</dbReference>
<proteinExistence type="predicted"/>